<evidence type="ECO:0000256" key="1">
    <source>
        <dbReference type="ARBA" id="ARBA00004651"/>
    </source>
</evidence>
<keyword evidence="2" id="KW-1003">Cell membrane</keyword>
<reference evidence="8" key="1">
    <citation type="submission" date="2012-01" db="EMBL/GenBank/DDBJ databases">
        <title>The Genome Sequence of Treponema denticola H-22.</title>
        <authorList>
            <consortium name="The Broad Institute Genome Sequencing Platform"/>
            <person name="Earl A."/>
            <person name="Ward D."/>
            <person name="Feldgarden M."/>
            <person name="Gevers D."/>
            <person name="Blanton J.M."/>
            <person name="Fenno C.J."/>
            <person name="Baranova O.V."/>
            <person name="Mathney J."/>
            <person name="Dewhirst F.E."/>
            <person name="Izard J."/>
            <person name="Young S.K."/>
            <person name="Zeng Q."/>
            <person name="Gargeya S."/>
            <person name="Fitzgerald M."/>
            <person name="Haas B."/>
            <person name="Abouelleil A."/>
            <person name="Alvarado L."/>
            <person name="Arachchi H.M."/>
            <person name="Berlin A."/>
            <person name="Chapman S.B."/>
            <person name="Gearin G."/>
            <person name="Goldberg J."/>
            <person name="Griggs A."/>
            <person name="Gujja S."/>
            <person name="Hansen M."/>
            <person name="Heiman D."/>
            <person name="Howarth C."/>
            <person name="Larimer J."/>
            <person name="Lui A."/>
            <person name="MacDonald P.J.P."/>
            <person name="McCowen C."/>
            <person name="Montmayeur A."/>
            <person name="Murphy C."/>
            <person name="Neiman D."/>
            <person name="Pearson M."/>
            <person name="Priest M."/>
            <person name="Roberts A."/>
            <person name="Saif S."/>
            <person name="Shea T."/>
            <person name="Sisk P."/>
            <person name="Stolte C."/>
            <person name="Sykes S."/>
            <person name="Wortman J."/>
            <person name="Nusbaum C."/>
            <person name="Birren B."/>
        </authorList>
    </citation>
    <scope>NUCLEOTIDE SEQUENCE [LARGE SCALE GENOMIC DNA]</scope>
    <source>
        <strain evidence="8">H-22</strain>
    </source>
</reference>
<comment type="caution">
    <text evidence="8">The sequence shown here is derived from an EMBL/GenBank/DDBJ whole genome shotgun (WGS) entry which is preliminary data.</text>
</comment>
<dbReference type="InterPro" id="IPR019264">
    <property type="entry name" value="DUF2179"/>
</dbReference>
<name>A0A0E2E5Q7_TREDN</name>
<dbReference type="Proteomes" id="UP000011705">
    <property type="component" value="Chromosome"/>
</dbReference>
<feature type="transmembrane region" description="Helical" evidence="6">
    <location>
        <begin position="116"/>
        <end position="135"/>
    </location>
</feature>
<evidence type="ECO:0000256" key="6">
    <source>
        <dbReference type="SAM" id="Phobius"/>
    </source>
</evidence>
<protein>
    <recommendedName>
        <fullName evidence="7">DUF2179 domain-containing protein</fullName>
    </recommendedName>
</protein>
<evidence type="ECO:0000256" key="3">
    <source>
        <dbReference type="ARBA" id="ARBA00022692"/>
    </source>
</evidence>
<dbReference type="InterPro" id="IPR015867">
    <property type="entry name" value="N-reg_PII/ATP_PRibTrfase_C"/>
</dbReference>
<dbReference type="CDD" id="cd16380">
    <property type="entry name" value="YitT_C"/>
    <property type="match status" value="1"/>
</dbReference>
<accession>A0A0E2E5Q7</accession>
<dbReference type="RefSeq" id="WP_002667339.1">
    <property type="nucleotide sequence ID" value="NZ_CM001795.1"/>
</dbReference>
<dbReference type="HOGENOM" id="CLU_063199_1_1_12"/>
<proteinExistence type="predicted"/>
<evidence type="ECO:0000313" key="8">
    <source>
        <dbReference type="EMBL" id="EMB33841.1"/>
    </source>
</evidence>
<dbReference type="PATRIC" id="fig|999432.5.peg.1271"/>
<dbReference type="Gene3D" id="3.30.70.120">
    <property type="match status" value="1"/>
</dbReference>
<keyword evidence="5 6" id="KW-0472">Membrane</keyword>
<dbReference type="EMBL" id="AGDV01000010">
    <property type="protein sequence ID" value="EMB33841.1"/>
    <property type="molecule type" value="Genomic_DNA"/>
</dbReference>
<feature type="transmembrane region" description="Helical" evidence="6">
    <location>
        <begin position="61"/>
        <end position="81"/>
    </location>
</feature>
<dbReference type="PANTHER" id="PTHR33545:SF9">
    <property type="entry name" value="UPF0750 MEMBRANE PROTEIN YITE"/>
    <property type="match status" value="1"/>
</dbReference>
<dbReference type="AlphaFoldDB" id="A0A0E2E5Q7"/>
<feature type="transmembrane region" description="Helical" evidence="6">
    <location>
        <begin position="12"/>
        <end position="41"/>
    </location>
</feature>
<dbReference type="GeneID" id="2739911"/>
<evidence type="ECO:0000256" key="4">
    <source>
        <dbReference type="ARBA" id="ARBA00022989"/>
    </source>
</evidence>
<dbReference type="Pfam" id="PF02588">
    <property type="entry name" value="YitT_membrane"/>
    <property type="match status" value="1"/>
</dbReference>
<dbReference type="GO" id="GO:0005886">
    <property type="term" value="C:plasma membrane"/>
    <property type="evidence" value="ECO:0007669"/>
    <property type="project" value="UniProtKB-SubCell"/>
</dbReference>
<sequence length="294" mass="31487">MNKILPAKHISTKFVIGVLLDIFWVTVGSVLAAVALQFFLIPGTIAPGGVSGLSVAIEKLTGIRVYILNLIINVPLFIFGAKLLGKKSAVFTLLSILVLSGVLAVLPQDFVFTNDLFLQATFGGILLGVGLGIVFKRGATTGGTDLAGAIVNKHFPGLSIAKGMAIADFVIVAFAGVVDNNPNTSLYSLIALFFCTKIADMILDGLSYFKGFFIVSSKPAEIGDALMSKLERGVTLLKGEGMYSKQDRPVLLCVVSRAQFVRAKEIITEIDEKAFIMVCDMQEVYGLGFKQKIK</sequence>
<feature type="transmembrane region" description="Helical" evidence="6">
    <location>
        <begin position="155"/>
        <end position="178"/>
    </location>
</feature>
<evidence type="ECO:0000256" key="2">
    <source>
        <dbReference type="ARBA" id="ARBA00022475"/>
    </source>
</evidence>
<dbReference type="InterPro" id="IPR051461">
    <property type="entry name" value="UPF0750_membrane"/>
</dbReference>
<evidence type="ECO:0000259" key="7">
    <source>
        <dbReference type="Pfam" id="PF10035"/>
    </source>
</evidence>
<organism evidence="8">
    <name type="scientific">Treponema denticola H-22</name>
    <dbReference type="NCBI Taxonomy" id="999432"/>
    <lineage>
        <taxon>Bacteria</taxon>
        <taxon>Pseudomonadati</taxon>
        <taxon>Spirochaetota</taxon>
        <taxon>Spirochaetia</taxon>
        <taxon>Spirochaetales</taxon>
        <taxon>Treponemataceae</taxon>
        <taxon>Treponema</taxon>
    </lineage>
</organism>
<dbReference type="InterPro" id="IPR003740">
    <property type="entry name" value="YitT"/>
</dbReference>
<feature type="domain" description="DUF2179" evidence="7">
    <location>
        <begin position="232"/>
        <end position="286"/>
    </location>
</feature>
<evidence type="ECO:0000256" key="5">
    <source>
        <dbReference type="ARBA" id="ARBA00023136"/>
    </source>
</evidence>
<comment type="subcellular location">
    <subcellularLocation>
        <location evidence="1">Cell membrane</location>
        <topology evidence="1">Multi-pass membrane protein</topology>
    </subcellularLocation>
</comment>
<dbReference type="PANTHER" id="PTHR33545">
    <property type="entry name" value="UPF0750 MEMBRANE PROTEIN YITT-RELATED"/>
    <property type="match status" value="1"/>
</dbReference>
<feature type="transmembrane region" description="Helical" evidence="6">
    <location>
        <begin position="184"/>
        <end position="203"/>
    </location>
</feature>
<dbReference type="PIRSF" id="PIRSF006483">
    <property type="entry name" value="Membrane_protein_YitT"/>
    <property type="match status" value="1"/>
</dbReference>
<gene>
    <name evidence="8" type="ORF">HMPREF9726_01221</name>
</gene>
<keyword evidence="4 6" id="KW-1133">Transmembrane helix</keyword>
<feature type="transmembrane region" description="Helical" evidence="6">
    <location>
        <begin position="88"/>
        <end position="110"/>
    </location>
</feature>
<keyword evidence="3 6" id="KW-0812">Transmembrane</keyword>
<dbReference type="Pfam" id="PF10035">
    <property type="entry name" value="DUF2179"/>
    <property type="match status" value="1"/>
</dbReference>